<keyword evidence="3" id="KW-1185">Reference proteome</keyword>
<organism evidence="2 3">
    <name type="scientific">Algibacter agarivorans</name>
    <dbReference type="NCBI Taxonomy" id="1109741"/>
    <lineage>
        <taxon>Bacteria</taxon>
        <taxon>Pseudomonadati</taxon>
        <taxon>Bacteroidota</taxon>
        <taxon>Flavobacteriia</taxon>
        <taxon>Flavobacteriales</taxon>
        <taxon>Flavobacteriaceae</taxon>
        <taxon>Algibacter</taxon>
    </lineage>
</organism>
<evidence type="ECO:0008006" key="4">
    <source>
        <dbReference type="Google" id="ProtNLM"/>
    </source>
</evidence>
<evidence type="ECO:0000313" key="2">
    <source>
        <dbReference type="EMBL" id="GAA4943986.1"/>
    </source>
</evidence>
<accession>A0ABP9GHJ6</accession>
<keyword evidence="1" id="KW-0472">Membrane</keyword>
<feature type="transmembrane region" description="Helical" evidence="1">
    <location>
        <begin position="180"/>
        <end position="203"/>
    </location>
</feature>
<dbReference type="InterPro" id="IPR018750">
    <property type="entry name" value="DUF2306_membrane"/>
</dbReference>
<feature type="transmembrane region" description="Helical" evidence="1">
    <location>
        <begin position="91"/>
        <end position="108"/>
    </location>
</feature>
<feature type="transmembrane region" description="Helical" evidence="1">
    <location>
        <begin position="151"/>
        <end position="168"/>
    </location>
</feature>
<feature type="transmembrane region" description="Helical" evidence="1">
    <location>
        <begin position="51"/>
        <end position="71"/>
    </location>
</feature>
<dbReference type="EMBL" id="BAABJJ010000021">
    <property type="protein sequence ID" value="GAA4943986.1"/>
    <property type="molecule type" value="Genomic_DNA"/>
</dbReference>
<keyword evidence="1" id="KW-0812">Transmembrane</keyword>
<gene>
    <name evidence="2" type="ORF">GCM10023314_16280</name>
</gene>
<sequence length="209" mass="24991">MMMNKKLNSNNQTSFWNVILIMVFLIALFYISRDLEHYGMKEETLGRFWNVKWWLICHLTTAIVAVILGPLQFWKWFRNRNIKLHRQLGKIYILSIIITSLCSSYLAWNTAIKIHFTWALTLQVAAVIWIITVLMAYRTAKLKRIQQHKEWMIRSYIVTMVFISFRFFNDYFEAAQIGTFIERAATIGYLATFLPLFLSELVFQWNRKK</sequence>
<protein>
    <recommendedName>
        <fullName evidence="4">DUF2306 domain-containing protein</fullName>
    </recommendedName>
</protein>
<feature type="transmembrane region" description="Helical" evidence="1">
    <location>
        <begin position="114"/>
        <end position="139"/>
    </location>
</feature>
<evidence type="ECO:0000313" key="3">
    <source>
        <dbReference type="Proteomes" id="UP001501302"/>
    </source>
</evidence>
<feature type="transmembrane region" description="Helical" evidence="1">
    <location>
        <begin position="12"/>
        <end position="31"/>
    </location>
</feature>
<proteinExistence type="predicted"/>
<evidence type="ECO:0000256" key="1">
    <source>
        <dbReference type="SAM" id="Phobius"/>
    </source>
</evidence>
<dbReference type="Pfam" id="PF10067">
    <property type="entry name" value="DUF2306"/>
    <property type="match status" value="1"/>
</dbReference>
<dbReference type="Proteomes" id="UP001501302">
    <property type="component" value="Unassembled WGS sequence"/>
</dbReference>
<comment type="caution">
    <text evidence="2">The sequence shown here is derived from an EMBL/GenBank/DDBJ whole genome shotgun (WGS) entry which is preliminary data.</text>
</comment>
<keyword evidence="1" id="KW-1133">Transmembrane helix</keyword>
<name>A0ABP9GHJ6_9FLAO</name>
<reference evidence="3" key="1">
    <citation type="journal article" date="2019" name="Int. J. Syst. Evol. Microbiol.">
        <title>The Global Catalogue of Microorganisms (GCM) 10K type strain sequencing project: providing services to taxonomists for standard genome sequencing and annotation.</title>
        <authorList>
            <consortium name="The Broad Institute Genomics Platform"/>
            <consortium name="The Broad Institute Genome Sequencing Center for Infectious Disease"/>
            <person name="Wu L."/>
            <person name="Ma J."/>
        </authorList>
    </citation>
    <scope>NUCLEOTIDE SEQUENCE [LARGE SCALE GENOMIC DNA]</scope>
    <source>
        <strain evidence="3">JCM 18285</strain>
    </source>
</reference>